<sequence length="457" mass="50681">MTVDTPAYKSTKIVIVGGGGTFGSSTAYHLVKQGYTPSNITLLDVYPLPSAQSAGNDLNKIFGVMSRTDIDKQLSLESLKGWTEDETFKPFYHNTGELDISRSERGIANLREILAEIDAPGSELEGYMKWVETEDEILALVPTFTRDQIKGWKGIFDTKGGWLSAARAINSIGEYLKAKGVNFAWGGAGTFKQPVFDDDKTTCIGVETTDGTVYKADKVVLAAGAWAPTLVDLEGQCCSKAWVYAHMQLTPEEVAQYKGIPVVYDDEFGFIFEPNENGVIKICDEFPGFTRFKEHQPFGASSPQRISVPRSHAKHPTDTIPEASDRTIAKAVAEFLPQFKDKKLINQALCWVTDTADRNLLICEHPRWQNFIIASGDCGQSFKLLPNIGIHIVELLENRLPDHLEKAWKWRPGTGDTLSSFRGDPATDLADHKGWLHDDERSTLNDFADIRRSLVTA</sequence>
<evidence type="ECO:0000256" key="4">
    <source>
        <dbReference type="ARBA" id="ARBA00022827"/>
    </source>
</evidence>
<name>A0ABZ1CZ41_9TREE</name>
<evidence type="ECO:0000256" key="2">
    <source>
        <dbReference type="ARBA" id="ARBA00010989"/>
    </source>
</evidence>
<reference evidence="8 9" key="1">
    <citation type="submission" date="2024-01" db="EMBL/GenBank/DDBJ databases">
        <title>Comparative genomics of Cryptococcus and Kwoniella reveals pathogenesis evolution and contrasting modes of karyotype evolution via chromosome fusion or intercentromeric recombination.</title>
        <authorList>
            <person name="Coelho M.A."/>
            <person name="David-Palma M."/>
            <person name="Shea T."/>
            <person name="Bowers K."/>
            <person name="McGinley-Smith S."/>
            <person name="Mohammad A.W."/>
            <person name="Gnirke A."/>
            <person name="Yurkov A.M."/>
            <person name="Nowrousian M."/>
            <person name="Sun S."/>
            <person name="Cuomo C.A."/>
            <person name="Heitman J."/>
        </authorList>
    </citation>
    <scope>NUCLEOTIDE SEQUENCE [LARGE SCALE GENOMIC DNA]</scope>
    <source>
        <strain evidence="8">CBS 11374</strain>
    </source>
</reference>
<comment type="similarity">
    <text evidence="2">Belongs to the MSOX/MTOX family.</text>
</comment>
<organism evidence="8 9">
    <name type="scientific">Kwoniella shivajii</name>
    <dbReference type="NCBI Taxonomy" id="564305"/>
    <lineage>
        <taxon>Eukaryota</taxon>
        <taxon>Fungi</taxon>
        <taxon>Dikarya</taxon>
        <taxon>Basidiomycota</taxon>
        <taxon>Agaricomycotina</taxon>
        <taxon>Tremellomycetes</taxon>
        <taxon>Tremellales</taxon>
        <taxon>Cryptococcaceae</taxon>
        <taxon>Kwoniella</taxon>
    </lineage>
</organism>
<dbReference type="SUPFAM" id="SSF51905">
    <property type="entry name" value="FAD/NAD(P)-binding domain"/>
    <property type="match status" value="1"/>
</dbReference>
<feature type="region of interest" description="Disordered" evidence="6">
    <location>
        <begin position="297"/>
        <end position="321"/>
    </location>
</feature>
<evidence type="ECO:0000256" key="5">
    <source>
        <dbReference type="ARBA" id="ARBA00023002"/>
    </source>
</evidence>
<evidence type="ECO:0000256" key="3">
    <source>
        <dbReference type="ARBA" id="ARBA00022630"/>
    </source>
</evidence>
<dbReference type="GeneID" id="87956125"/>
<evidence type="ECO:0000259" key="7">
    <source>
        <dbReference type="Pfam" id="PF01266"/>
    </source>
</evidence>
<dbReference type="PANTHER" id="PTHR10961:SF26">
    <property type="entry name" value="L-SACCHAROPINE OXIDASE"/>
    <property type="match status" value="1"/>
</dbReference>
<protein>
    <recommendedName>
        <fullName evidence="7">FAD dependent oxidoreductase domain-containing protein</fullName>
    </recommendedName>
</protein>
<dbReference type="Pfam" id="PF01266">
    <property type="entry name" value="DAO"/>
    <property type="match status" value="1"/>
</dbReference>
<dbReference type="PANTHER" id="PTHR10961">
    <property type="entry name" value="PEROXISOMAL SARCOSINE OXIDASE"/>
    <property type="match status" value="1"/>
</dbReference>
<gene>
    <name evidence="8" type="ORF">IL334_003994</name>
</gene>
<dbReference type="EMBL" id="CP141885">
    <property type="protein sequence ID" value="WRT67028.1"/>
    <property type="molecule type" value="Genomic_DNA"/>
</dbReference>
<dbReference type="InterPro" id="IPR006076">
    <property type="entry name" value="FAD-dep_OxRdtase"/>
</dbReference>
<evidence type="ECO:0000256" key="6">
    <source>
        <dbReference type="SAM" id="MobiDB-lite"/>
    </source>
</evidence>
<dbReference type="Proteomes" id="UP001329825">
    <property type="component" value="Chromosome 5"/>
</dbReference>
<dbReference type="Gene3D" id="3.50.50.60">
    <property type="entry name" value="FAD/NAD(P)-binding domain"/>
    <property type="match status" value="1"/>
</dbReference>
<keyword evidence="5" id="KW-0560">Oxidoreductase</keyword>
<evidence type="ECO:0000313" key="9">
    <source>
        <dbReference type="Proteomes" id="UP001329825"/>
    </source>
</evidence>
<evidence type="ECO:0000313" key="8">
    <source>
        <dbReference type="EMBL" id="WRT67028.1"/>
    </source>
</evidence>
<keyword evidence="9" id="KW-1185">Reference proteome</keyword>
<dbReference type="Gene3D" id="3.30.9.10">
    <property type="entry name" value="D-Amino Acid Oxidase, subunit A, domain 2"/>
    <property type="match status" value="1"/>
</dbReference>
<dbReference type="RefSeq" id="XP_062791768.1">
    <property type="nucleotide sequence ID" value="XM_062935717.1"/>
</dbReference>
<dbReference type="InterPro" id="IPR036188">
    <property type="entry name" value="FAD/NAD-bd_sf"/>
</dbReference>
<dbReference type="InterPro" id="IPR045170">
    <property type="entry name" value="MTOX"/>
</dbReference>
<keyword evidence="3" id="KW-0285">Flavoprotein</keyword>
<feature type="domain" description="FAD dependent oxidoreductase" evidence="7">
    <location>
        <begin position="13"/>
        <end position="395"/>
    </location>
</feature>
<proteinExistence type="inferred from homology"/>
<accession>A0ABZ1CZ41</accession>
<evidence type="ECO:0000256" key="1">
    <source>
        <dbReference type="ARBA" id="ARBA00001974"/>
    </source>
</evidence>
<comment type="cofactor">
    <cofactor evidence="1">
        <name>FAD</name>
        <dbReference type="ChEBI" id="CHEBI:57692"/>
    </cofactor>
</comment>
<keyword evidence="4" id="KW-0274">FAD</keyword>